<dbReference type="InterPro" id="IPR013088">
    <property type="entry name" value="Znf_NHR/GATA"/>
</dbReference>
<evidence type="ECO:0000313" key="11">
    <source>
        <dbReference type="EMBL" id="KAG1313795.1"/>
    </source>
</evidence>
<organism evidence="11 12">
    <name type="scientific">Rhizopus oryzae</name>
    <name type="common">Mucormycosis agent</name>
    <name type="synonym">Rhizopus arrhizus var. delemar</name>
    <dbReference type="NCBI Taxonomy" id="64495"/>
    <lineage>
        <taxon>Eukaryota</taxon>
        <taxon>Fungi</taxon>
        <taxon>Fungi incertae sedis</taxon>
        <taxon>Mucoromycota</taxon>
        <taxon>Mucoromycotina</taxon>
        <taxon>Mucoromycetes</taxon>
        <taxon>Mucorales</taxon>
        <taxon>Mucorineae</taxon>
        <taxon>Rhizopodaceae</taxon>
        <taxon>Rhizopus</taxon>
    </lineage>
</organism>
<dbReference type="PANTHER" id="PTHR10071">
    <property type="entry name" value="TRANSCRIPTION FACTOR GATA FAMILY MEMBER"/>
    <property type="match status" value="1"/>
</dbReference>
<dbReference type="EMBL" id="JAANQT010000162">
    <property type="protein sequence ID" value="KAG1313795.1"/>
    <property type="molecule type" value="Genomic_DNA"/>
</dbReference>
<dbReference type="GO" id="GO:0005634">
    <property type="term" value="C:nucleus"/>
    <property type="evidence" value="ECO:0007669"/>
    <property type="project" value="UniProtKB-SubCell"/>
</dbReference>
<reference evidence="11" key="1">
    <citation type="journal article" date="2020" name="Microb. Genom.">
        <title>Genetic diversity of clinical and environmental Mucorales isolates obtained from an investigation of mucormycosis cases among solid organ transplant recipients.</title>
        <authorList>
            <person name="Nguyen M.H."/>
            <person name="Kaul D."/>
            <person name="Muto C."/>
            <person name="Cheng S.J."/>
            <person name="Richter R.A."/>
            <person name="Bruno V.M."/>
            <person name="Liu G."/>
            <person name="Beyhan S."/>
            <person name="Sundermann A.J."/>
            <person name="Mounaud S."/>
            <person name="Pasculle A.W."/>
            <person name="Nierman W.C."/>
            <person name="Driscoll E."/>
            <person name="Cumbie R."/>
            <person name="Clancy C.J."/>
            <person name="Dupont C.L."/>
        </authorList>
    </citation>
    <scope>NUCLEOTIDE SEQUENCE</scope>
    <source>
        <strain evidence="11">GL11</strain>
    </source>
</reference>
<keyword evidence="7" id="KW-0539">Nucleus</keyword>
<dbReference type="GO" id="GO:0000122">
    <property type="term" value="P:negative regulation of transcription by RNA polymerase II"/>
    <property type="evidence" value="ECO:0007669"/>
    <property type="project" value="TreeGrafter"/>
</dbReference>
<keyword evidence="5" id="KW-0805">Transcription regulation</keyword>
<protein>
    <recommendedName>
        <fullName evidence="10">GATA-type domain-containing protein</fullName>
    </recommendedName>
</protein>
<dbReference type="InterPro" id="IPR013860">
    <property type="entry name" value="AreA_GATA"/>
</dbReference>
<dbReference type="SMART" id="SM00401">
    <property type="entry name" value="ZnF_GATA"/>
    <property type="match status" value="2"/>
</dbReference>
<evidence type="ECO:0000259" key="10">
    <source>
        <dbReference type="PROSITE" id="PS50114"/>
    </source>
</evidence>
<proteinExistence type="predicted"/>
<comment type="subcellular location">
    <subcellularLocation>
        <location evidence="1">Nucleus</location>
    </subcellularLocation>
</comment>
<feature type="domain" description="GATA-type" evidence="10">
    <location>
        <begin position="368"/>
        <end position="415"/>
    </location>
</feature>
<sequence length="453" mass="51166">MAPIILKVKETTQSLPFGNLDSTEDLSKTWRVCTKVKDSLENGSRLENLSWRLWFSHNVNQKKKPVTPAVSTFKIPDDFDFNKKKKKNIQEKEMEYKRNLKLQQQKQAQELLQEQFTLQKFTSDQESGQVIELNNMFKSYLNTNTTSVESAITTATNQQQPMSTNTLMEQNWPIGNYALSCNQDYSQQQAFYNQSSALYVSAEAMPPIPIGTLHNRLLATLPKETLESAERLILSSAENDLFLQQQQQQSSFIQSTPNTPFLSFSSFSSPFIHQPQQPLPQQQHLTQQSLPQNQQHTQNAYHSYTSPLSNTANDNDDNMSYQSKSLPPTRASSPTFHPPSPLSPLKKNSHMKRGPISSSPAEGKTPICSNCSTTTTPLWRRSAEDELLCNACGLYLKLHNTPRPKHLKPQSSRKDAKDEESFTQPICSNCATSTTPLWRRDVDGSPLCNACGL</sequence>
<dbReference type="Gene3D" id="3.30.50.10">
    <property type="entry name" value="Erythroid Transcription Factor GATA-1, subunit A"/>
    <property type="match status" value="2"/>
</dbReference>
<dbReference type="Proteomes" id="UP000716291">
    <property type="component" value="Unassembled WGS sequence"/>
</dbReference>
<evidence type="ECO:0000256" key="4">
    <source>
        <dbReference type="ARBA" id="ARBA00022833"/>
    </source>
</evidence>
<feature type="compositionally biased region" description="Polar residues" evidence="9">
    <location>
        <begin position="300"/>
        <end position="335"/>
    </location>
</feature>
<dbReference type="CDD" id="cd00202">
    <property type="entry name" value="ZnF_GATA"/>
    <property type="match status" value="2"/>
</dbReference>
<keyword evidence="12" id="KW-1185">Reference proteome</keyword>
<dbReference type="GO" id="GO:0000978">
    <property type="term" value="F:RNA polymerase II cis-regulatory region sequence-specific DNA binding"/>
    <property type="evidence" value="ECO:0007669"/>
    <property type="project" value="TreeGrafter"/>
</dbReference>
<evidence type="ECO:0000256" key="8">
    <source>
        <dbReference type="PROSITE-ProRule" id="PRU00094"/>
    </source>
</evidence>
<evidence type="ECO:0000256" key="3">
    <source>
        <dbReference type="ARBA" id="ARBA00022771"/>
    </source>
</evidence>
<dbReference type="PRINTS" id="PR00619">
    <property type="entry name" value="GATAZNFINGER"/>
</dbReference>
<comment type="caution">
    <text evidence="11">The sequence shown here is derived from an EMBL/GenBank/DDBJ whole genome shotgun (WGS) entry which is preliminary data.</text>
</comment>
<dbReference type="AlphaFoldDB" id="A0A9P7BW45"/>
<keyword evidence="3 8" id="KW-0863">Zinc-finger</keyword>
<dbReference type="GO" id="GO:0008270">
    <property type="term" value="F:zinc ion binding"/>
    <property type="evidence" value="ECO:0007669"/>
    <property type="project" value="UniProtKB-KW"/>
</dbReference>
<dbReference type="Pfam" id="PF08550">
    <property type="entry name" value="GATA_AreA"/>
    <property type="match status" value="1"/>
</dbReference>
<evidence type="ECO:0000256" key="1">
    <source>
        <dbReference type="ARBA" id="ARBA00004123"/>
    </source>
</evidence>
<dbReference type="PANTHER" id="PTHR10071:SF281">
    <property type="entry name" value="BOX A-BINDING FACTOR-RELATED"/>
    <property type="match status" value="1"/>
</dbReference>
<dbReference type="InterPro" id="IPR000679">
    <property type="entry name" value="Znf_GATA"/>
</dbReference>
<dbReference type="SUPFAM" id="SSF57716">
    <property type="entry name" value="Glucocorticoid receptor-like (DNA-binding domain)"/>
    <property type="match status" value="2"/>
</dbReference>
<evidence type="ECO:0000256" key="7">
    <source>
        <dbReference type="ARBA" id="ARBA00023242"/>
    </source>
</evidence>
<keyword evidence="2" id="KW-0479">Metal-binding</keyword>
<accession>A0A9P7BW45</accession>
<keyword evidence="6" id="KW-0804">Transcription</keyword>
<feature type="domain" description="GATA-type" evidence="10">
    <location>
        <begin position="427"/>
        <end position="453"/>
    </location>
</feature>
<feature type="region of interest" description="Disordered" evidence="9">
    <location>
        <begin position="272"/>
        <end position="364"/>
    </location>
</feature>
<name>A0A9P7BW45_RHIOR</name>
<dbReference type="Pfam" id="PF00320">
    <property type="entry name" value="GATA"/>
    <property type="match status" value="2"/>
</dbReference>
<dbReference type="PROSITE" id="PS50114">
    <property type="entry name" value="GATA_ZN_FINGER_2"/>
    <property type="match status" value="2"/>
</dbReference>
<dbReference type="OrthoDB" id="515401at2759"/>
<evidence type="ECO:0000313" key="12">
    <source>
        <dbReference type="Proteomes" id="UP000716291"/>
    </source>
</evidence>
<evidence type="ECO:0000256" key="6">
    <source>
        <dbReference type="ARBA" id="ARBA00023163"/>
    </source>
</evidence>
<feature type="compositionally biased region" description="Low complexity" evidence="9">
    <location>
        <begin position="272"/>
        <end position="299"/>
    </location>
</feature>
<keyword evidence="4" id="KW-0862">Zinc</keyword>
<evidence type="ECO:0000256" key="2">
    <source>
        <dbReference type="ARBA" id="ARBA00022723"/>
    </source>
</evidence>
<dbReference type="GO" id="GO:0000981">
    <property type="term" value="F:DNA-binding transcription factor activity, RNA polymerase II-specific"/>
    <property type="evidence" value="ECO:0007669"/>
    <property type="project" value="TreeGrafter"/>
</dbReference>
<gene>
    <name evidence="11" type="ORF">G6F64_001964</name>
</gene>
<evidence type="ECO:0000256" key="5">
    <source>
        <dbReference type="ARBA" id="ARBA00023015"/>
    </source>
</evidence>
<dbReference type="InterPro" id="IPR039355">
    <property type="entry name" value="Transcription_factor_GATA"/>
</dbReference>
<dbReference type="PROSITE" id="PS00344">
    <property type="entry name" value="GATA_ZN_FINGER_1"/>
    <property type="match status" value="1"/>
</dbReference>
<dbReference type="GO" id="GO:0045944">
    <property type="term" value="P:positive regulation of transcription by RNA polymerase II"/>
    <property type="evidence" value="ECO:0007669"/>
    <property type="project" value="TreeGrafter"/>
</dbReference>
<evidence type="ECO:0000256" key="9">
    <source>
        <dbReference type="SAM" id="MobiDB-lite"/>
    </source>
</evidence>